<gene>
    <name evidence="3" type="ORF">CUJ86_07275</name>
</gene>
<evidence type="ECO:0000259" key="2">
    <source>
        <dbReference type="Pfam" id="PF01205"/>
    </source>
</evidence>
<dbReference type="Pfam" id="PF01205">
    <property type="entry name" value="Impact_N"/>
    <property type="match status" value="1"/>
</dbReference>
<dbReference type="SUPFAM" id="SSF54211">
    <property type="entry name" value="Ribosomal protein S5 domain 2-like"/>
    <property type="match status" value="1"/>
</dbReference>
<comment type="caution">
    <text evidence="3">The sequence shown here is derived from an EMBL/GenBank/DDBJ whole genome shotgun (WGS) entry which is preliminary data.</text>
</comment>
<dbReference type="PANTHER" id="PTHR16301">
    <property type="entry name" value="IMPACT-RELATED"/>
    <property type="match status" value="1"/>
</dbReference>
<evidence type="ECO:0000313" key="3">
    <source>
        <dbReference type="EMBL" id="TAJ44275.1"/>
    </source>
</evidence>
<dbReference type="InterPro" id="IPR023582">
    <property type="entry name" value="Impact"/>
</dbReference>
<name>A0A483CT27_9EURY</name>
<feature type="domain" description="Impact N-terminal" evidence="2">
    <location>
        <begin position="12"/>
        <end position="116"/>
    </location>
</feature>
<evidence type="ECO:0000313" key="4">
    <source>
        <dbReference type="Proteomes" id="UP000292580"/>
    </source>
</evidence>
<keyword evidence="4" id="KW-1185">Reference proteome</keyword>
<dbReference type="PANTHER" id="PTHR16301:SF20">
    <property type="entry name" value="IMPACT FAMILY MEMBER YIGZ"/>
    <property type="match status" value="1"/>
</dbReference>
<organism evidence="3 4">
    <name type="scientific">Methanofollis fontis</name>
    <dbReference type="NCBI Taxonomy" id="2052832"/>
    <lineage>
        <taxon>Archaea</taxon>
        <taxon>Methanobacteriati</taxon>
        <taxon>Methanobacteriota</taxon>
        <taxon>Stenosarchaea group</taxon>
        <taxon>Methanomicrobia</taxon>
        <taxon>Methanomicrobiales</taxon>
        <taxon>Methanomicrobiaceae</taxon>
        <taxon>Methanofollis</taxon>
    </lineage>
</organism>
<comment type="similarity">
    <text evidence="1">Belongs to the IMPACT family.</text>
</comment>
<dbReference type="OrthoDB" id="121633at2157"/>
<dbReference type="AlphaFoldDB" id="A0A483CT27"/>
<dbReference type="Gene3D" id="3.30.230.30">
    <property type="entry name" value="Impact, N-terminal domain"/>
    <property type="match status" value="1"/>
</dbReference>
<dbReference type="InterPro" id="IPR001498">
    <property type="entry name" value="Impact_N"/>
</dbReference>
<dbReference type="EMBL" id="PGCL01000003">
    <property type="protein sequence ID" value="TAJ44275.1"/>
    <property type="molecule type" value="Genomic_DNA"/>
</dbReference>
<accession>A0A483CT27</accession>
<protein>
    <recommendedName>
        <fullName evidence="2">Impact N-terminal domain-containing protein</fullName>
    </recommendedName>
</protein>
<evidence type="ECO:0000256" key="1">
    <source>
        <dbReference type="ARBA" id="ARBA00007665"/>
    </source>
</evidence>
<sequence>MQECSVVKLDVQKSRFYAHLYHLEDPAEIADALALHRKRYRRAAHHVSAVRFLGGAVPVAAGKNDGEVGHPGRALLQVLEKHDLDSHALIVSRIFGGIKLGPGGVTRAFRDAAEGAVACLPPEK</sequence>
<dbReference type="Proteomes" id="UP000292580">
    <property type="component" value="Unassembled WGS sequence"/>
</dbReference>
<dbReference type="GO" id="GO:0005737">
    <property type="term" value="C:cytoplasm"/>
    <property type="evidence" value="ECO:0007669"/>
    <property type="project" value="TreeGrafter"/>
</dbReference>
<reference evidence="3 4" key="1">
    <citation type="submission" date="2017-11" db="EMBL/GenBank/DDBJ databases">
        <title>Isolation and Characterization of Methanofollis Species from Methane Seep Offshore SW Taiwan.</title>
        <authorList>
            <person name="Teng N.-H."/>
            <person name="Lai M.-C."/>
            <person name="Chen S.-C."/>
        </authorList>
    </citation>
    <scope>NUCLEOTIDE SEQUENCE [LARGE SCALE GENOMIC DNA]</scope>
    <source>
        <strain evidence="3 4">FWC-SCC2</strain>
    </source>
</reference>
<dbReference type="InterPro" id="IPR036956">
    <property type="entry name" value="Impact_N_sf"/>
</dbReference>
<proteinExistence type="inferred from homology"/>
<dbReference type="GO" id="GO:0006446">
    <property type="term" value="P:regulation of translational initiation"/>
    <property type="evidence" value="ECO:0007669"/>
    <property type="project" value="TreeGrafter"/>
</dbReference>
<dbReference type="InterPro" id="IPR020568">
    <property type="entry name" value="Ribosomal_Su5_D2-typ_SF"/>
</dbReference>